<dbReference type="InterPro" id="IPR006760">
    <property type="entry name" value="Endosulphine"/>
</dbReference>
<comment type="caution">
    <text evidence="4">The sequence shown here is derived from an EMBL/GenBank/DDBJ whole genome shotgun (WGS) entry which is preliminary data.</text>
</comment>
<name>A0ABD3I5X5_9MARC</name>
<dbReference type="AlphaFoldDB" id="A0ABD3I5X5"/>
<sequence length="179" mass="19865">MREPPKGIFKRYDGASVMDEAFALEANRTRLTKMAASGGSREGAATENAVSIEEKEQETLLTRKYGGMCPKRPSLLGTDNERAFFDSADWALCKQGATHQHQPHQLTRLQSLPPKLVPTPHQPIPARRASYAPISVARTEEHERRRDRRVVSMICPSEVYNPESSNSSVVSPPKGKAPE</sequence>
<organism evidence="4 5">
    <name type="scientific">Riccia sorocarpa</name>
    <dbReference type="NCBI Taxonomy" id="122646"/>
    <lineage>
        <taxon>Eukaryota</taxon>
        <taxon>Viridiplantae</taxon>
        <taxon>Streptophyta</taxon>
        <taxon>Embryophyta</taxon>
        <taxon>Marchantiophyta</taxon>
        <taxon>Marchantiopsida</taxon>
        <taxon>Marchantiidae</taxon>
        <taxon>Marchantiales</taxon>
        <taxon>Ricciaceae</taxon>
        <taxon>Riccia</taxon>
    </lineage>
</organism>
<dbReference type="EMBL" id="JBJQOH010000002">
    <property type="protein sequence ID" value="KAL3698454.1"/>
    <property type="molecule type" value="Genomic_DNA"/>
</dbReference>
<comment type="similarity">
    <text evidence="1 2">Belongs to the endosulfine family.</text>
</comment>
<protein>
    <recommendedName>
        <fullName evidence="6">cAMP-regulated phosphoprotein 19-related protein</fullName>
    </recommendedName>
</protein>
<evidence type="ECO:0000256" key="1">
    <source>
        <dbReference type="ARBA" id="ARBA00010520"/>
    </source>
</evidence>
<reference evidence="4 5" key="1">
    <citation type="submission" date="2024-09" db="EMBL/GenBank/DDBJ databases">
        <title>Chromosome-scale assembly of Riccia sorocarpa.</title>
        <authorList>
            <person name="Paukszto L."/>
        </authorList>
    </citation>
    <scope>NUCLEOTIDE SEQUENCE [LARGE SCALE GENOMIC DNA]</scope>
    <source>
        <strain evidence="4">LP-2024</strain>
        <tissue evidence="4">Aerial parts of the thallus</tissue>
    </source>
</reference>
<dbReference type="PANTHER" id="PTHR34804:SF5">
    <property type="entry name" value="CAMP-REGULATED PHOSPHOPROTEIN 19-RELATED PROTEIN"/>
    <property type="match status" value="1"/>
</dbReference>
<evidence type="ECO:0000313" key="5">
    <source>
        <dbReference type="Proteomes" id="UP001633002"/>
    </source>
</evidence>
<evidence type="ECO:0008006" key="6">
    <source>
        <dbReference type="Google" id="ProtNLM"/>
    </source>
</evidence>
<gene>
    <name evidence="4" type="ORF">R1sor_012530</name>
</gene>
<evidence type="ECO:0000256" key="3">
    <source>
        <dbReference type="SAM" id="MobiDB-lite"/>
    </source>
</evidence>
<keyword evidence="5" id="KW-1185">Reference proteome</keyword>
<accession>A0ABD3I5X5</accession>
<feature type="compositionally biased region" description="Low complexity" evidence="3">
    <location>
        <begin position="156"/>
        <end position="173"/>
    </location>
</feature>
<dbReference type="PANTHER" id="PTHR34804">
    <property type="entry name" value="CAMP-REGULATED PHOSPHOPROTEIN 19-RELATED PROTEIN"/>
    <property type="match status" value="1"/>
</dbReference>
<evidence type="ECO:0000256" key="2">
    <source>
        <dbReference type="RuleBase" id="RU363120"/>
    </source>
</evidence>
<dbReference type="Pfam" id="PF04667">
    <property type="entry name" value="Endosulfine"/>
    <property type="match status" value="1"/>
</dbReference>
<feature type="region of interest" description="Disordered" evidence="3">
    <location>
        <begin position="134"/>
        <end position="179"/>
    </location>
</feature>
<dbReference type="Proteomes" id="UP001633002">
    <property type="component" value="Unassembled WGS sequence"/>
</dbReference>
<evidence type="ECO:0000313" key="4">
    <source>
        <dbReference type="EMBL" id="KAL3698454.1"/>
    </source>
</evidence>
<proteinExistence type="inferred from homology"/>